<evidence type="ECO:0000256" key="2">
    <source>
        <dbReference type="ARBA" id="ARBA00023043"/>
    </source>
</evidence>
<comment type="caution">
    <text evidence="4">The sequence shown here is derived from an EMBL/GenBank/DDBJ whole genome shotgun (WGS) entry which is preliminary data.</text>
</comment>
<dbReference type="InterPro" id="IPR002110">
    <property type="entry name" value="Ankyrin_rpt"/>
</dbReference>
<feature type="repeat" description="ANK" evidence="3">
    <location>
        <begin position="101"/>
        <end position="133"/>
    </location>
</feature>
<keyword evidence="1" id="KW-0677">Repeat</keyword>
<dbReference type="EMBL" id="JAEAOA010001948">
    <property type="protein sequence ID" value="KAK3606720.1"/>
    <property type="molecule type" value="Genomic_DNA"/>
</dbReference>
<proteinExistence type="predicted"/>
<keyword evidence="5" id="KW-1185">Reference proteome</keyword>
<keyword evidence="2 3" id="KW-0040">ANK repeat</keyword>
<reference evidence="4" key="3">
    <citation type="submission" date="2023-05" db="EMBL/GenBank/DDBJ databases">
        <authorList>
            <person name="Smith C.H."/>
        </authorList>
    </citation>
    <scope>NUCLEOTIDE SEQUENCE</scope>
    <source>
        <strain evidence="4">CHS0354</strain>
        <tissue evidence="4">Mantle</tissue>
    </source>
</reference>
<organism evidence="4 5">
    <name type="scientific">Potamilus streckersoni</name>
    <dbReference type="NCBI Taxonomy" id="2493646"/>
    <lineage>
        <taxon>Eukaryota</taxon>
        <taxon>Metazoa</taxon>
        <taxon>Spiralia</taxon>
        <taxon>Lophotrochozoa</taxon>
        <taxon>Mollusca</taxon>
        <taxon>Bivalvia</taxon>
        <taxon>Autobranchia</taxon>
        <taxon>Heteroconchia</taxon>
        <taxon>Palaeoheterodonta</taxon>
        <taxon>Unionida</taxon>
        <taxon>Unionoidea</taxon>
        <taxon>Unionidae</taxon>
        <taxon>Ambleminae</taxon>
        <taxon>Lampsilini</taxon>
        <taxon>Potamilus</taxon>
    </lineage>
</organism>
<sequence length="191" mass="21388">MEMSLTRRPSLNLTENGSRVREMAMTVFGLMRNDEEKLIRQAKRLIKKHKSLAFKVFTEEVDGWTPVHACSMRGSKKLLKTFFEAEIDVNMTMGQPEGLPSNCTMLHLAAHKGDLKIIKFLISKGANVDAQDGNGNAPAHYAAARKNKRAFRLLEEHGANVSGIEFPAINKDNQYECITPQPSTAKFCFFG</sequence>
<dbReference type="AlphaFoldDB" id="A0AAE0WAW8"/>
<name>A0AAE0WAW8_9BIVA</name>
<dbReference type="InterPro" id="IPR036770">
    <property type="entry name" value="Ankyrin_rpt-contain_sf"/>
</dbReference>
<dbReference type="InterPro" id="IPR051637">
    <property type="entry name" value="Ank_repeat_dom-contain_49"/>
</dbReference>
<feature type="repeat" description="ANK" evidence="3">
    <location>
        <begin position="134"/>
        <end position="166"/>
    </location>
</feature>
<accession>A0AAE0WAW8</accession>
<dbReference type="Proteomes" id="UP001195483">
    <property type="component" value="Unassembled WGS sequence"/>
</dbReference>
<evidence type="ECO:0000256" key="1">
    <source>
        <dbReference type="ARBA" id="ARBA00022737"/>
    </source>
</evidence>
<evidence type="ECO:0000313" key="4">
    <source>
        <dbReference type="EMBL" id="KAK3606720.1"/>
    </source>
</evidence>
<dbReference type="PRINTS" id="PR01415">
    <property type="entry name" value="ANKYRIN"/>
</dbReference>
<reference evidence="4" key="1">
    <citation type="journal article" date="2021" name="Genome Biol. Evol.">
        <title>A High-Quality Reference Genome for a Parasitic Bivalve with Doubly Uniparental Inheritance (Bivalvia: Unionida).</title>
        <authorList>
            <person name="Smith C.H."/>
        </authorList>
    </citation>
    <scope>NUCLEOTIDE SEQUENCE</scope>
    <source>
        <strain evidence="4">CHS0354</strain>
    </source>
</reference>
<dbReference type="SUPFAM" id="SSF48403">
    <property type="entry name" value="Ankyrin repeat"/>
    <property type="match status" value="1"/>
</dbReference>
<dbReference type="PANTHER" id="PTHR24180:SF45">
    <property type="entry name" value="POLY [ADP-RIBOSE] POLYMERASE TANKYRASE"/>
    <property type="match status" value="1"/>
</dbReference>
<dbReference type="Pfam" id="PF13637">
    <property type="entry name" value="Ank_4"/>
    <property type="match status" value="1"/>
</dbReference>
<evidence type="ECO:0000313" key="5">
    <source>
        <dbReference type="Proteomes" id="UP001195483"/>
    </source>
</evidence>
<dbReference type="PROSITE" id="PS50297">
    <property type="entry name" value="ANK_REP_REGION"/>
    <property type="match status" value="2"/>
</dbReference>
<evidence type="ECO:0000256" key="3">
    <source>
        <dbReference type="PROSITE-ProRule" id="PRU00023"/>
    </source>
</evidence>
<dbReference type="SMART" id="SM00248">
    <property type="entry name" value="ANK"/>
    <property type="match status" value="3"/>
</dbReference>
<dbReference type="PANTHER" id="PTHR24180">
    <property type="entry name" value="CYCLIN-DEPENDENT KINASE INHIBITOR 2C-RELATED"/>
    <property type="match status" value="1"/>
</dbReference>
<dbReference type="Gene3D" id="1.25.40.20">
    <property type="entry name" value="Ankyrin repeat-containing domain"/>
    <property type="match status" value="1"/>
</dbReference>
<gene>
    <name evidence="4" type="ORF">CHS0354_033070</name>
</gene>
<dbReference type="PROSITE" id="PS50088">
    <property type="entry name" value="ANK_REPEAT"/>
    <property type="match status" value="2"/>
</dbReference>
<protein>
    <submittedName>
        <fullName evidence="4">Uncharacterized protein</fullName>
    </submittedName>
</protein>
<reference evidence="4" key="2">
    <citation type="journal article" date="2021" name="Genome Biol. Evol.">
        <title>Developing a high-quality reference genome for a parasitic bivalve with doubly uniparental inheritance (Bivalvia: Unionida).</title>
        <authorList>
            <person name="Smith C.H."/>
        </authorList>
    </citation>
    <scope>NUCLEOTIDE SEQUENCE</scope>
    <source>
        <strain evidence="4">CHS0354</strain>
        <tissue evidence="4">Mantle</tissue>
    </source>
</reference>